<sequence length="86" mass="9963">MPELKKWKAPIEHYVTSVTDELRDKCAELILTDEQIKEYMKRLLEDIKRGLGKDTHATAVVKSFVTYVQDLPDGTGKIFLKNFYSN</sequence>
<dbReference type="GO" id="GO:0005975">
    <property type="term" value="P:carbohydrate metabolic process"/>
    <property type="evidence" value="ECO:0007669"/>
    <property type="project" value="InterPro"/>
</dbReference>
<evidence type="ECO:0000313" key="2">
    <source>
        <dbReference type="Proteomes" id="UP000192223"/>
    </source>
</evidence>
<dbReference type="Proteomes" id="UP000192223">
    <property type="component" value="Unplaced"/>
</dbReference>
<organism evidence="2 3">
    <name type="scientific">Agrilus planipennis</name>
    <name type="common">Emerald ash borer</name>
    <name type="synonym">Agrilus marcopoli</name>
    <dbReference type="NCBI Taxonomy" id="224129"/>
    <lineage>
        <taxon>Eukaryota</taxon>
        <taxon>Metazoa</taxon>
        <taxon>Ecdysozoa</taxon>
        <taxon>Arthropoda</taxon>
        <taxon>Hexapoda</taxon>
        <taxon>Insecta</taxon>
        <taxon>Pterygota</taxon>
        <taxon>Neoptera</taxon>
        <taxon>Endopterygota</taxon>
        <taxon>Coleoptera</taxon>
        <taxon>Polyphaga</taxon>
        <taxon>Elateriformia</taxon>
        <taxon>Buprestoidea</taxon>
        <taxon>Buprestidae</taxon>
        <taxon>Agrilinae</taxon>
        <taxon>Agrilus</taxon>
    </lineage>
</organism>
<dbReference type="InterPro" id="IPR022672">
    <property type="entry name" value="Hexokinase_N"/>
</dbReference>
<evidence type="ECO:0000259" key="1">
    <source>
        <dbReference type="Pfam" id="PF00349"/>
    </source>
</evidence>
<dbReference type="InterPro" id="IPR043129">
    <property type="entry name" value="ATPase_NBD"/>
</dbReference>
<reference evidence="3" key="1">
    <citation type="submission" date="2025-08" db="UniProtKB">
        <authorList>
            <consortium name="RefSeq"/>
        </authorList>
    </citation>
    <scope>IDENTIFICATION</scope>
    <source>
        <tissue evidence="3">Entire body</tissue>
    </source>
</reference>
<dbReference type="OrthoDB" id="67682at2759"/>
<dbReference type="Pfam" id="PF00349">
    <property type="entry name" value="Hexokinase_1"/>
    <property type="match status" value="1"/>
</dbReference>
<keyword evidence="2" id="KW-1185">Reference proteome</keyword>
<accession>A0A7F5R8P4</accession>
<feature type="domain" description="Hexokinase N-terminal" evidence="1">
    <location>
        <begin position="22"/>
        <end position="76"/>
    </location>
</feature>
<dbReference type="RefSeq" id="XP_025832330.1">
    <property type="nucleotide sequence ID" value="XM_025976545.1"/>
</dbReference>
<evidence type="ECO:0000313" key="3">
    <source>
        <dbReference type="RefSeq" id="XP_025832330.1"/>
    </source>
</evidence>
<protein>
    <submittedName>
        <fullName evidence="3">Hexokinase type 2-like isoform X3</fullName>
    </submittedName>
</protein>
<gene>
    <name evidence="3" type="primary">LOC108740613</name>
</gene>
<proteinExistence type="predicted"/>
<dbReference type="GO" id="GO:0016773">
    <property type="term" value="F:phosphotransferase activity, alcohol group as acceptor"/>
    <property type="evidence" value="ECO:0007669"/>
    <property type="project" value="InterPro"/>
</dbReference>
<dbReference type="AlphaFoldDB" id="A0A7F5R8P4"/>
<dbReference type="SUPFAM" id="SSF53067">
    <property type="entry name" value="Actin-like ATPase domain"/>
    <property type="match status" value="1"/>
</dbReference>
<dbReference type="GO" id="GO:0005524">
    <property type="term" value="F:ATP binding"/>
    <property type="evidence" value="ECO:0007669"/>
    <property type="project" value="InterPro"/>
</dbReference>
<dbReference type="GeneID" id="108740613"/>
<name>A0A7F5R8P4_AGRPL</name>